<evidence type="ECO:0000313" key="4">
    <source>
        <dbReference type="Proteomes" id="UP000094043"/>
    </source>
</evidence>
<evidence type="ECO:0000313" key="3">
    <source>
        <dbReference type="EMBL" id="WVN87334.1"/>
    </source>
</evidence>
<dbReference type="GeneID" id="91086724"/>
<evidence type="ECO:0000256" key="1">
    <source>
        <dbReference type="SAM" id="MobiDB-lite"/>
    </source>
</evidence>
<name>A0AAJ8JS35_9TREE</name>
<dbReference type="InterPro" id="IPR022033">
    <property type="entry name" value="Rav1p_C"/>
</dbReference>
<protein>
    <recommendedName>
        <fullName evidence="2">RAVE complex protein Rav1 C-terminal domain-containing protein</fullName>
    </recommendedName>
</protein>
<evidence type="ECO:0000259" key="2">
    <source>
        <dbReference type="Pfam" id="PF12234"/>
    </source>
</evidence>
<keyword evidence="4" id="KW-1185">Reference proteome</keyword>
<dbReference type="InterPro" id="IPR052208">
    <property type="entry name" value="DmX-like/RAVE_component"/>
</dbReference>
<dbReference type="EMBL" id="CP143786">
    <property type="protein sequence ID" value="WVN87334.1"/>
    <property type="molecule type" value="Genomic_DNA"/>
</dbReference>
<sequence>MALRLRQVIPGQPNSNTQQSTSVIVVEDSGYVVYPSASNVVLLTPELQLAETLEFWPALPHRTLSRNGKVQGVCCSSPDGYIIAWNDVDVVLWRYQPQNNKSQSKWVVHSTIVASSPITCLDFRSGGLALGTSKGIEYWRMDPTAEVVVWDHIWERNLHKPTSIQASPCSGYLAWFTMGQKLGYILTLNRKGHAVGDAQEIRHPQEIQWISWRNTPDGNDPFLYTITVNSVFRIYSPVLDDPMWFQLLYSLDHQSFASKKSVSLNLKGRESQVDPFGVLWIWDATMLGIAIKAELAYLERSILPEDLEEGVRTLKLLEAEGSDIIVWLGPDESVALRSIQNMDRKPPTLLRSSSLSRLILPFKSPLSRWTPQVLLFCAQSSSPTSIVVLPPTPSFPHISSLNLYLCRLLSSKPDSINTSAYLSDEYSHTQVQNDILGFVRTPNGRGLLAIAENGEINTWYKKQLNVPPTSWKKSAKSLLGRGHWRMPVAPSQAAIYSKGRAIVIYTNHRNAPATITLQHLDTGASTPQEPILLPHFTLTEEDEVKLLLAVSDIDDGYDHKGRHTQRAIIIAATQAGEAWVWRVISKLDANGLPTSEKPSINLLSHYRLPLDATPKLILPVDPMGWHQSVIDWETNTPLQDMIVTISEYGDLEFWTPKLGQHLANADVNEADNYVLQHPDQACEINLDYDHRGRASKRDDELWSRTGMVRTGRKNVVQARCSSRKKTVLICELEDGRFEMTIWDSKVSEFSTGLELTHIYESGENIQDLDWTTTSDLQSVLAVGFPHHINIICEQRMSYAETTPGWAPFITINIEEYTSVPINDSIWLAGGSLVVGTGNQIYLFSRFLEGDGNEAEEAEDIFQLIARRNGPLLDYHPILLAQCLLWDKAAVVKNILLKLIETLKECQERETKKLHFPRLDPSEFFAARTSRRIVSTTRNYKGLFDAAPLIDKDDDDDFTSETVNDLVDKLHGPVQMSLSSSEKSFLATVAQVTLEVESQKRSLDTPGMRYLISIRMSANWDRISGMGTLPAGAPISENPGISGKGSTHLSFRSIVWATHSESQELLLEASTQCCSNGKMSWEDAKRLGVFLWLKSTETMRSQLEIIARNRFMASENRDPITCSLIFFALGKEKVVHGLWRQALGHQERNLMLKFLVNDFTTERWKSAAMKNAYALLSKQRYEYAAAFFMLARSPQDAINVCLKQLDDWHLALALARVVEGGKEGPIFAKIVSEKVVPLAIKGGHRWLATWAFWMLGRRDLAVRVLISPIRDIVDDYFPEKSLEIGDPDNDDPSLLLMFQHLKAKSLQTAKGTSEIPARLEFDFVLHNARVFFRMGCHNLALDLLRSWSFERPFFPTRGRRISSASQSISTPRASSVFKMSTPTEFATTETSAEPLYHRHRPSFMLAGSSGRHDSLFMDMDVLTESGVSSAAASPPVVDEEKAVTPDVIGTEIKTEDGRKIGSEENPTVLPPSPASPSQRKVGNLMKDLKQNVQQGAMEFSMDNFF</sequence>
<proteinExistence type="predicted"/>
<dbReference type="RefSeq" id="XP_066068034.1">
    <property type="nucleotide sequence ID" value="XM_066211937.1"/>
</dbReference>
<dbReference type="Proteomes" id="UP000094043">
    <property type="component" value="Chromosome 3"/>
</dbReference>
<feature type="compositionally biased region" description="Basic and acidic residues" evidence="1">
    <location>
        <begin position="1452"/>
        <end position="1461"/>
    </location>
</feature>
<dbReference type="PANTHER" id="PTHR13950:SF9">
    <property type="entry name" value="RABCONNECTIN-3A"/>
    <property type="match status" value="1"/>
</dbReference>
<reference evidence="3" key="1">
    <citation type="submission" date="2016-06" db="EMBL/GenBank/DDBJ databases">
        <authorList>
            <person name="Cuomo C."/>
            <person name="Litvintseva A."/>
            <person name="Heitman J."/>
            <person name="Chen Y."/>
            <person name="Sun S."/>
            <person name="Springer D."/>
            <person name="Dromer F."/>
            <person name="Young S."/>
            <person name="Zeng Q."/>
            <person name="Chapman S."/>
            <person name="Gujja S."/>
            <person name="Saif S."/>
            <person name="Birren B."/>
        </authorList>
    </citation>
    <scope>NUCLEOTIDE SEQUENCE</scope>
    <source>
        <strain evidence="3">CBS 7841</strain>
    </source>
</reference>
<dbReference type="PANTHER" id="PTHR13950">
    <property type="entry name" value="RABCONNECTIN-RELATED"/>
    <property type="match status" value="1"/>
</dbReference>
<gene>
    <name evidence="3" type="ORF">L203_102512</name>
</gene>
<dbReference type="SUPFAM" id="SSF63829">
    <property type="entry name" value="Calcium-dependent phosphotriesterase"/>
    <property type="match status" value="1"/>
</dbReference>
<organism evidence="3 4">
    <name type="scientific">Cryptococcus depauperatus CBS 7841</name>
    <dbReference type="NCBI Taxonomy" id="1295531"/>
    <lineage>
        <taxon>Eukaryota</taxon>
        <taxon>Fungi</taxon>
        <taxon>Dikarya</taxon>
        <taxon>Basidiomycota</taxon>
        <taxon>Agaricomycotina</taxon>
        <taxon>Tremellomycetes</taxon>
        <taxon>Tremellales</taxon>
        <taxon>Cryptococcaceae</taxon>
        <taxon>Cryptococcus</taxon>
    </lineage>
</organism>
<reference evidence="3" key="3">
    <citation type="submission" date="2024-01" db="EMBL/GenBank/DDBJ databases">
        <authorList>
            <person name="Coelho M.A."/>
            <person name="David-Palma M."/>
            <person name="Shea T."/>
            <person name="Sun S."/>
            <person name="Cuomo C.A."/>
            <person name="Heitman J."/>
        </authorList>
    </citation>
    <scope>NUCLEOTIDE SEQUENCE</scope>
    <source>
        <strain evidence="3">CBS 7841</strain>
    </source>
</reference>
<reference evidence="3" key="2">
    <citation type="journal article" date="2022" name="Elife">
        <title>Obligate sexual reproduction of a homothallic fungus closely related to the Cryptococcus pathogenic species complex.</title>
        <authorList>
            <person name="Passer A.R."/>
            <person name="Clancey S.A."/>
            <person name="Shea T."/>
            <person name="David-Palma M."/>
            <person name="Averette A.F."/>
            <person name="Boekhout T."/>
            <person name="Porcel B.M."/>
            <person name="Nowrousian M."/>
            <person name="Cuomo C.A."/>
            <person name="Sun S."/>
            <person name="Heitman J."/>
            <person name="Coelho M.A."/>
        </authorList>
    </citation>
    <scope>NUCLEOTIDE SEQUENCE</scope>
    <source>
        <strain evidence="3">CBS 7841</strain>
    </source>
</reference>
<feature type="region of interest" description="Disordered" evidence="1">
    <location>
        <begin position="1452"/>
        <end position="1479"/>
    </location>
</feature>
<dbReference type="GO" id="GO:0043291">
    <property type="term" value="C:RAVE complex"/>
    <property type="evidence" value="ECO:0007669"/>
    <property type="project" value="TreeGrafter"/>
</dbReference>
<dbReference type="GO" id="GO:0007035">
    <property type="term" value="P:vacuolar acidification"/>
    <property type="evidence" value="ECO:0007669"/>
    <property type="project" value="TreeGrafter"/>
</dbReference>
<feature type="domain" description="RAVE complex protein Rav1 C-terminal" evidence="2">
    <location>
        <begin position="698"/>
        <end position="1342"/>
    </location>
</feature>
<dbReference type="Pfam" id="PF12234">
    <property type="entry name" value="Rav1p_C"/>
    <property type="match status" value="1"/>
</dbReference>
<accession>A0AAJ8JS35</accession>
<dbReference type="KEGG" id="cdep:91086724"/>